<dbReference type="Proteomes" id="UP000262712">
    <property type="component" value="Chromosome"/>
</dbReference>
<keyword evidence="3" id="KW-1185">Reference proteome</keyword>
<reference evidence="1 4" key="2">
    <citation type="submission" date="2018-08" db="EMBL/GenBank/DDBJ databases">
        <title>Complete genome of the Arcobacter molluscorum type strain LMG 25693.</title>
        <authorList>
            <person name="Miller W.G."/>
            <person name="Yee E."/>
            <person name="Bono J.L."/>
        </authorList>
    </citation>
    <scope>NUCLEOTIDE SEQUENCE [LARGE SCALE GENOMIC DNA]</scope>
    <source>
        <strain evidence="1 4">CECT 7696</strain>
    </source>
</reference>
<proteinExistence type="predicted"/>
<evidence type="ECO:0000313" key="1">
    <source>
        <dbReference type="EMBL" id="AXX93614.1"/>
    </source>
</evidence>
<evidence type="ECO:0000313" key="4">
    <source>
        <dbReference type="Proteomes" id="UP000262712"/>
    </source>
</evidence>
<organism evidence="2 3">
    <name type="scientific">Malaciobacter molluscorum LMG 25693</name>
    <dbReference type="NCBI Taxonomy" id="870501"/>
    <lineage>
        <taxon>Bacteria</taxon>
        <taxon>Pseudomonadati</taxon>
        <taxon>Campylobacterota</taxon>
        <taxon>Epsilonproteobacteria</taxon>
        <taxon>Campylobacterales</taxon>
        <taxon>Arcobacteraceae</taxon>
        <taxon>Malaciobacter</taxon>
    </lineage>
</organism>
<dbReference type="Proteomes" id="UP000221222">
    <property type="component" value="Unassembled WGS sequence"/>
</dbReference>
<name>A0A2G1DFQ3_9BACT</name>
<dbReference type="KEGG" id="amol:AMOL_2676"/>
<dbReference type="EMBL" id="NXFY01000019">
    <property type="protein sequence ID" value="PHO17321.1"/>
    <property type="molecule type" value="Genomic_DNA"/>
</dbReference>
<gene>
    <name evidence="1" type="ORF">AMOL_2676</name>
    <name evidence="2" type="ORF">CPU12_10935</name>
</gene>
<evidence type="ECO:0000313" key="2">
    <source>
        <dbReference type="EMBL" id="PHO17321.1"/>
    </source>
</evidence>
<evidence type="ECO:0000313" key="3">
    <source>
        <dbReference type="Proteomes" id="UP000221222"/>
    </source>
</evidence>
<accession>A0A2G1DFQ3</accession>
<sequence length="222" mass="25200">MQADNKNIRQASNGNLGNTSKPLSILVIDFIEANISVFIQNYIDGEVEKGLNNNFALCMNMQVQHELFMFHHEDIENTSLGNSSSIDIGVYPKGKGKRGKRFFALEAKRLDTKLDSRRKKEYILGEGGGIERFKRNIHAGELSTAAMIGYVQTDSFDIWESKINSWIDEAINSSDSCDLTWINSDKLIKENETAEIAKYSSEHVRLSNKQIKLTHLWINLLK</sequence>
<reference evidence="2 3" key="1">
    <citation type="submission" date="2017-09" db="EMBL/GenBank/DDBJ databases">
        <title>Arcobacter canalis sp. nov., a new species isolated from a water canal contaminated with urban sewage.</title>
        <authorList>
            <person name="Perez-Cataluna A."/>
            <person name="Salas-Masso N."/>
            <person name="Figueras M.J."/>
        </authorList>
    </citation>
    <scope>NUCLEOTIDE SEQUENCE [LARGE SCALE GENOMIC DNA]</scope>
    <source>
        <strain evidence="2 3">F98-3</strain>
    </source>
</reference>
<protein>
    <submittedName>
        <fullName evidence="2">Uncharacterized protein</fullName>
    </submittedName>
</protein>
<dbReference type="EMBL" id="CP032098">
    <property type="protein sequence ID" value="AXX93614.1"/>
    <property type="molecule type" value="Genomic_DNA"/>
</dbReference>
<dbReference type="AlphaFoldDB" id="A0A2G1DFQ3"/>
<dbReference type="RefSeq" id="WP_099343159.1">
    <property type="nucleotide sequence ID" value="NZ_CP032098.1"/>
</dbReference>